<proteinExistence type="predicted"/>
<accession>A0ABR2WX68</accession>
<dbReference type="Proteomes" id="UP001479436">
    <property type="component" value="Unassembled WGS sequence"/>
</dbReference>
<name>A0ABR2WX68_9FUNG</name>
<evidence type="ECO:0000313" key="1">
    <source>
        <dbReference type="EMBL" id="KAK9766109.1"/>
    </source>
</evidence>
<comment type="caution">
    <text evidence="1">The sequence shown here is derived from an EMBL/GenBank/DDBJ whole genome shotgun (WGS) entry which is preliminary data.</text>
</comment>
<gene>
    <name evidence="1" type="ORF">K7432_005041</name>
</gene>
<organism evidence="1 2">
    <name type="scientific">Basidiobolus ranarum</name>
    <dbReference type="NCBI Taxonomy" id="34480"/>
    <lineage>
        <taxon>Eukaryota</taxon>
        <taxon>Fungi</taxon>
        <taxon>Fungi incertae sedis</taxon>
        <taxon>Zoopagomycota</taxon>
        <taxon>Entomophthoromycotina</taxon>
        <taxon>Basidiobolomycetes</taxon>
        <taxon>Basidiobolales</taxon>
        <taxon>Basidiobolaceae</taxon>
        <taxon>Basidiobolus</taxon>
    </lineage>
</organism>
<evidence type="ECO:0000313" key="2">
    <source>
        <dbReference type="Proteomes" id="UP001479436"/>
    </source>
</evidence>
<reference evidence="1 2" key="1">
    <citation type="submission" date="2023-04" db="EMBL/GenBank/DDBJ databases">
        <title>Genome of Basidiobolus ranarum AG-B5.</title>
        <authorList>
            <person name="Stajich J.E."/>
            <person name="Carter-House D."/>
            <person name="Gryganskyi A."/>
        </authorList>
    </citation>
    <scope>NUCLEOTIDE SEQUENCE [LARGE SCALE GENOMIC DNA]</scope>
    <source>
        <strain evidence="1 2">AG-B5</strain>
    </source>
</reference>
<protein>
    <submittedName>
        <fullName evidence="1">Uncharacterized protein</fullName>
    </submittedName>
</protein>
<keyword evidence="2" id="KW-1185">Reference proteome</keyword>
<dbReference type="EMBL" id="JASJQH010000188">
    <property type="protein sequence ID" value="KAK9766109.1"/>
    <property type="molecule type" value="Genomic_DNA"/>
</dbReference>
<sequence>MFFESICLTNFSICKLKKRHCCFSSLYETTSKDYSSQKLNRWYWVEATVRSASQITENRKMKLSSFINRQQSDKRLARNLRKKFGDDAVITIGNWTVGNVKFHEPIRGIRMRRRLPGIPP</sequence>